<evidence type="ECO:0000259" key="1">
    <source>
        <dbReference type="SMART" id="SM01359"/>
    </source>
</evidence>
<sequence length="499" mass="56534">GLPKFDVRIIPDHWHYLVTNASFSVTIQVRAKSHCDFHGNATFGITTVLGHRVPLSNLHPISCSQNRDFRVTLETIDLINNISQKGGMDKFKNGMLYIQAEISDKNGNREITLLDNIPFQDSSYSISFVATKPYFTPGTDFYSLISVTYPNGSAAVDVPINVSVRIKGENILTSSAAQLTDQIGELGFKFMVPWNAETIEITAIAGDENTGSEKIVKVVRKHHSASRRYLHISVPHVLLYPGYIITVNLTAISQYDLRDVHYFDYMVLGKGKVLDLRRVERVPETTFDIQITWDMIPYFRIVAYYVVDDKGKEEIVVDSQWVEVESLCDEKFQVNSALLPHQEGYGLELSIWSDNPAEVFVHAVDPRLKRLHTQDIITMRKVFEDLHSYEIDTSYGSGKDVLGVFSHSRLQPLSNLMPPLPEPAVHADLIHPIFNDSSMWTLSTVRGTNSFRLRSDIRPPRTWEIHVLGLLEEHGLCLAKDKLFSLDRGHFDDSTESKK</sequence>
<dbReference type="InterPro" id="IPR040839">
    <property type="entry name" value="MG4"/>
</dbReference>
<dbReference type="Gene3D" id="2.60.40.1940">
    <property type="match status" value="1"/>
</dbReference>
<accession>A0A401T7B0</accession>
<organism evidence="2 3">
    <name type="scientific">Chiloscyllium punctatum</name>
    <name type="common">Brownbanded bambooshark</name>
    <name type="synonym">Hemiscyllium punctatum</name>
    <dbReference type="NCBI Taxonomy" id="137246"/>
    <lineage>
        <taxon>Eukaryota</taxon>
        <taxon>Metazoa</taxon>
        <taxon>Chordata</taxon>
        <taxon>Craniata</taxon>
        <taxon>Vertebrata</taxon>
        <taxon>Chondrichthyes</taxon>
        <taxon>Elasmobranchii</taxon>
        <taxon>Galeomorphii</taxon>
        <taxon>Galeoidea</taxon>
        <taxon>Orectolobiformes</taxon>
        <taxon>Hemiscylliidae</taxon>
        <taxon>Chiloscyllium</taxon>
    </lineage>
</organism>
<dbReference type="EMBL" id="BEZZ01001197">
    <property type="protein sequence ID" value="GCC38502.1"/>
    <property type="molecule type" value="Genomic_DNA"/>
</dbReference>
<dbReference type="Pfam" id="PF07703">
    <property type="entry name" value="A2M_BRD"/>
    <property type="match status" value="1"/>
</dbReference>
<dbReference type="OMA" id="WNAETIE"/>
<dbReference type="InterPro" id="IPR050473">
    <property type="entry name" value="A2M/Complement_sys"/>
</dbReference>
<dbReference type="Pfam" id="PF17789">
    <property type="entry name" value="MG4"/>
    <property type="match status" value="1"/>
</dbReference>
<feature type="domain" description="Alpha-2-macroglobulin bait region" evidence="1">
    <location>
        <begin position="230"/>
        <end position="371"/>
    </location>
</feature>
<dbReference type="Proteomes" id="UP000287033">
    <property type="component" value="Unassembled WGS sequence"/>
</dbReference>
<dbReference type="AlphaFoldDB" id="A0A401T7B0"/>
<gene>
    <name evidence="2" type="ORF">chiPu_0017016</name>
</gene>
<reference evidence="2 3" key="1">
    <citation type="journal article" date="2018" name="Nat. Ecol. Evol.">
        <title>Shark genomes provide insights into elasmobranch evolution and the origin of vertebrates.</title>
        <authorList>
            <person name="Hara Y"/>
            <person name="Yamaguchi K"/>
            <person name="Onimaru K"/>
            <person name="Kadota M"/>
            <person name="Koyanagi M"/>
            <person name="Keeley SD"/>
            <person name="Tatsumi K"/>
            <person name="Tanaka K"/>
            <person name="Motone F"/>
            <person name="Kageyama Y"/>
            <person name="Nozu R"/>
            <person name="Adachi N"/>
            <person name="Nishimura O"/>
            <person name="Nakagawa R"/>
            <person name="Tanegashima C"/>
            <person name="Kiyatake I"/>
            <person name="Matsumoto R"/>
            <person name="Murakumo K"/>
            <person name="Nishida K"/>
            <person name="Terakita A"/>
            <person name="Kuratani S"/>
            <person name="Sato K"/>
            <person name="Hyodo S Kuraku.S."/>
        </authorList>
    </citation>
    <scope>NUCLEOTIDE SEQUENCE [LARGE SCALE GENOMIC DNA]</scope>
</reference>
<dbReference type="Gene3D" id="6.20.50.160">
    <property type="match status" value="1"/>
</dbReference>
<dbReference type="PANTHER" id="PTHR11412:SF166">
    <property type="entry name" value="NTR DOMAIN-CONTAINING PROTEIN"/>
    <property type="match status" value="1"/>
</dbReference>
<evidence type="ECO:0000313" key="2">
    <source>
        <dbReference type="EMBL" id="GCC38502.1"/>
    </source>
</evidence>
<dbReference type="SMART" id="SM01359">
    <property type="entry name" value="A2M_N_2"/>
    <property type="match status" value="1"/>
</dbReference>
<dbReference type="PANTHER" id="PTHR11412">
    <property type="entry name" value="MACROGLOBULIN / COMPLEMENT"/>
    <property type="match status" value="1"/>
</dbReference>
<dbReference type="OrthoDB" id="9998011at2759"/>
<dbReference type="InterPro" id="IPR011625">
    <property type="entry name" value="A2M_N_BRD"/>
</dbReference>
<dbReference type="Gene3D" id="2.60.40.1930">
    <property type="match status" value="1"/>
</dbReference>
<comment type="caution">
    <text evidence="2">The sequence shown here is derived from an EMBL/GenBank/DDBJ whole genome shotgun (WGS) entry which is preliminary data.</text>
</comment>
<protein>
    <recommendedName>
        <fullName evidence="1">Alpha-2-macroglobulin bait region domain-containing protein</fullName>
    </recommendedName>
</protein>
<dbReference type="STRING" id="137246.A0A401T7B0"/>
<dbReference type="Gene3D" id="2.60.40.10">
    <property type="entry name" value="Immunoglobulins"/>
    <property type="match status" value="1"/>
</dbReference>
<feature type="non-terminal residue" evidence="2">
    <location>
        <position position="1"/>
    </location>
</feature>
<name>A0A401T7B0_CHIPU</name>
<dbReference type="InterPro" id="IPR013783">
    <property type="entry name" value="Ig-like_fold"/>
</dbReference>
<evidence type="ECO:0000313" key="3">
    <source>
        <dbReference type="Proteomes" id="UP000287033"/>
    </source>
</evidence>
<proteinExistence type="predicted"/>
<keyword evidence="3" id="KW-1185">Reference proteome</keyword>